<dbReference type="HAMAP" id="MF_01401">
    <property type="entry name" value="MsrA"/>
    <property type="match status" value="1"/>
</dbReference>
<name>A0A3L8GGK6_STRIN</name>
<gene>
    <name evidence="5 7" type="primary">msrA</name>
    <name evidence="7" type="ORF">DIY07_07110</name>
</gene>
<dbReference type="GO" id="GO:0033744">
    <property type="term" value="F:L-methionine:thioredoxin-disulfide S-oxidoreductase activity"/>
    <property type="evidence" value="ECO:0007669"/>
    <property type="project" value="RHEA"/>
</dbReference>
<dbReference type="Pfam" id="PF01625">
    <property type="entry name" value="PMSR"/>
    <property type="match status" value="1"/>
</dbReference>
<comment type="function">
    <text evidence="5">Has an important function as a repair enzyme for proteins that have been inactivated by oxidation. Catalyzes the reversible oxidation-reduction of methionine sulfoxide in proteins to methionine.</text>
</comment>
<dbReference type="Gene3D" id="3.30.1060.10">
    <property type="entry name" value="Peptide methionine sulphoxide reductase MsrA"/>
    <property type="match status" value="1"/>
</dbReference>
<evidence type="ECO:0000313" key="7">
    <source>
        <dbReference type="EMBL" id="RLU56169.1"/>
    </source>
</evidence>
<dbReference type="InterPro" id="IPR002569">
    <property type="entry name" value="Met_Sox_Rdtase_MsrA_dom"/>
</dbReference>
<comment type="catalytic activity">
    <reaction evidence="4 5">
        <text>[thioredoxin]-disulfide + L-methionine + H2O = L-methionine (S)-S-oxide + [thioredoxin]-dithiol</text>
        <dbReference type="Rhea" id="RHEA:19993"/>
        <dbReference type="Rhea" id="RHEA-COMP:10698"/>
        <dbReference type="Rhea" id="RHEA-COMP:10700"/>
        <dbReference type="ChEBI" id="CHEBI:15377"/>
        <dbReference type="ChEBI" id="CHEBI:29950"/>
        <dbReference type="ChEBI" id="CHEBI:50058"/>
        <dbReference type="ChEBI" id="CHEBI:57844"/>
        <dbReference type="ChEBI" id="CHEBI:58772"/>
        <dbReference type="EC" id="1.8.4.11"/>
    </reaction>
</comment>
<dbReference type="GO" id="GO:0008113">
    <property type="term" value="F:peptide-methionine (S)-S-oxide reductase activity"/>
    <property type="evidence" value="ECO:0007669"/>
    <property type="project" value="UniProtKB-UniRule"/>
</dbReference>
<evidence type="ECO:0000256" key="2">
    <source>
        <dbReference type="ARBA" id="ARBA00023002"/>
    </source>
</evidence>
<feature type="domain" description="Peptide methionine sulphoxide reductase MsrA" evidence="6">
    <location>
        <begin position="7"/>
        <end position="158"/>
    </location>
</feature>
<evidence type="ECO:0000256" key="1">
    <source>
        <dbReference type="ARBA" id="ARBA00005591"/>
    </source>
</evidence>
<evidence type="ECO:0000256" key="4">
    <source>
        <dbReference type="ARBA" id="ARBA00048782"/>
    </source>
</evidence>
<dbReference type="SMR" id="A0A3L8GGK6"/>
<sequence>MTQTLEKAIFAGGCFWCMVEPFEEKEGILSVRSGYTAGHTENPTYEQVCSKQTGHTEAVEIIFDSSQVTYKELLDLYWQMTDPTDAMGQFEDRGDNYRPVIFYLNQSQKELAEQSKKELAQAAIFDAPIVTTIEEAQPFYPAEEYHQAFYRKNPERYAQSSKIRHDFLERTWQNKEKR</sequence>
<dbReference type="InterPro" id="IPR036509">
    <property type="entry name" value="Met_Sox_Rdtase_MsrA_sf"/>
</dbReference>
<dbReference type="SUPFAM" id="SSF55068">
    <property type="entry name" value="Peptide methionine sulfoxide reductase"/>
    <property type="match status" value="1"/>
</dbReference>
<reference evidence="7 8" key="1">
    <citation type="submission" date="2018-06" db="EMBL/GenBank/DDBJ databases">
        <title>Mutators as drivers of adaptation in pathogenic bacteria and a risk factor for host jumps and vaccine escape.</title>
        <authorList>
            <person name="Barnes A.C."/>
            <person name="Silayeva O."/>
        </authorList>
    </citation>
    <scope>NUCLEOTIDE SEQUENCE [LARGE SCALE GENOMIC DNA]</scope>
    <source>
        <strain evidence="7 8">QMA0445</strain>
    </source>
</reference>
<protein>
    <recommendedName>
        <fullName evidence="5">Peptide methionine sulfoxide reductase MsrA</fullName>
        <shortName evidence="5">Protein-methionine-S-oxide reductase</shortName>
        <ecNumber evidence="5">1.8.4.11</ecNumber>
    </recommendedName>
    <alternativeName>
        <fullName evidence="5">Peptide-methionine (S)-S-oxide reductase</fullName>
        <shortName evidence="5">Peptide Met(O) reductase</shortName>
    </alternativeName>
</protein>
<comment type="catalytic activity">
    <reaction evidence="3 5">
        <text>L-methionyl-[protein] + [thioredoxin]-disulfide + H2O = L-methionyl-(S)-S-oxide-[protein] + [thioredoxin]-dithiol</text>
        <dbReference type="Rhea" id="RHEA:14217"/>
        <dbReference type="Rhea" id="RHEA-COMP:10698"/>
        <dbReference type="Rhea" id="RHEA-COMP:10700"/>
        <dbReference type="Rhea" id="RHEA-COMP:12313"/>
        <dbReference type="Rhea" id="RHEA-COMP:12315"/>
        <dbReference type="ChEBI" id="CHEBI:15377"/>
        <dbReference type="ChEBI" id="CHEBI:16044"/>
        <dbReference type="ChEBI" id="CHEBI:29950"/>
        <dbReference type="ChEBI" id="CHEBI:44120"/>
        <dbReference type="ChEBI" id="CHEBI:50058"/>
        <dbReference type="EC" id="1.8.4.11"/>
    </reaction>
</comment>
<proteinExistence type="inferred from homology"/>
<dbReference type="Proteomes" id="UP000269148">
    <property type="component" value="Unassembled WGS sequence"/>
</dbReference>
<evidence type="ECO:0000259" key="6">
    <source>
        <dbReference type="Pfam" id="PF01625"/>
    </source>
</evidence>
<dbReference type="EMBL" id="QLQD01000063">
    <property type="protein sequence ID" value="RLU56169.1"/>
    <property type="molecule type" value="Genomic_DNA"/>
</dbReference>
<comment type="caution">
    <text evidence="7">The sequence shown here is derived from an EMBL/GenBank/DDBJ whole genome shotgun (WGS) entry which is preliminary data.</text>
</comment>
<comment type="similarity">
    <text evidence="1 5">Belongs to the MsrA Met sulfoxide reductase family.</text>
</comment>
<feature type="active site" evidence="5">
    <location>
        <position position="14"/>
    </location>
</feature>
<accession>A0A3L8GGK6</accession>
<organism evidence="7 8">
    <name type="scientific">Streptococcus iniae</name>
    <name type="common">Streptococcus shiloi</name>
    <dbReference type="NCBI Taxonomy" id="1346"/>
    <lineage>
        <taxon>Bacteria</taxon>
        <taxon>Bacillati</taxon>
        <taxon>Bacillota</taxon>
        <taxon>Bacilli</taxon>
        <taxon>Lactobacillales</taxon>
        <taxon>Streptococcaceae</taxon>
        <taxon>Streptococcus</taxon>
    </lineage>
</organism>
<dbReference type="PANTHER" id="PTHR43774:SF1">
    <property type="entry name" value="PEPTIDE METHIONINE SULFOXIDE REDUCTASE MSRA 2"/>
    <property type="match status" value="1"/>
</dbReference>
<dbReference type="STRING" id="1346.BMF34_06950"/>
<keyword evidence="2 5" id="KW-0560">Oxidoreductase</keyword>
<evidence type="ECO:0000256" key="5">
    <source>
        <dbReference type="HAMAP-Rule" id="MF_01401"/>
    </source>
</evidence>
<dbReference type="PANTHER" id="PTHR43774">
    <property type="entry name" value="PEPTIDE METHIONINE SULFOXIDE REDUCTASE"/>
    <property type="match status" value="1"/>
</dbReference>
<dbReference type="NCBIfam" id="TIGR00401">
    <property type="entry name" value="msrA"/>
    <property type="match status" value="1"/>
</dbReference>
<evidence type="ECO:0000256" key="3">
    <source>
        <dbReference type="ARBA" id="ARBA00047806"/>
    </source>
</evidence>
<dbReference type="EC" id="1.8.4.11" evidence="5"/>
<evidence type="ECO:0000313" key="8">
    <source>
        <dbReference type="Proteomes" id="UP000269148"/>
    </source>
</evidence>
<dbReference type="AlphaFoldDB" id="A0A3L8GGK6"/>
<dbReference type="OrthoDB" id="4174719at2"/>
<dbReference type="KEGG" id="siz:SI82_07025"/>